<name>A0AAI9XP50_9PEZI</name>
<dbReference type="Proteomes" id="UP001239795">
    <property type="component" value="Unassembled WGS sequence"/>
</dbReference>
<comment type="caution">
    <text evidence="1">The sequence shown here is derived from an EMBL/GenBank/DDBJ whole genome shotgun (WGS) entry which is preliminary data.</text>
</comment>
<sequence length="44" mass="5248">QHHTHIHLDYQNCQSSHLVPSIFRRHPINQLQSQYKVATCVILR</sequence>
<gene>
    <name evidence="1" type="ORF">CMEL01_03795</name>
</gene>
<evidence type="ECO:0000313" key="1">
    <source>
        <dbReference type="EMBL" id="KAK1455035.1"/>
    </source>
</evidence>
<protein>
    <submittedName>
        <fullName evidence="1">Uncharacterized protein</fullName>
    </submittedName>
</protein>
<keyword evidence="2" id="KW-1185">Reference proteome</keyword>
<proteinExistence type="predicted"/>
<accession>A0AAI9XP50</accession>
<organism evidence="1 2">
    <name type="scientific">Colletotrichum melonis</name>
    <dbReference type="NCBI Taxonomy" id="1209925"/>
    <lineage>
        <taxon>Eukaryota</taxon>
        <taxon>Fungi</taxon>
        <taxon>Dikarya</taxon>
        <taxon>Ascomycota</taxon>
        <taxon>Pezizomycotina</taxon>
        <taxon>Sordariomycetes</taxon>
        <taxon>Hypocreomycetidae</taxon>
        <taxon>Glomerellales</taxon>
        <taxon>Glomerellaceae</taxon>
        <taxon>Colletotrichum</taxon>
        <taxon>Colletotrichum acutatum species complex</taxon>
    </lineage>
</organism>
<evidence type="ECO:0000313" key="2">
    <source>
        <dbReference type="Proteomes" id="UP001239795"/>
    </source>
</evidence>
<reference evidence="1 2" key="1">
    <citation type="submission" date="2016-10" db="EMBL/GenBank/DDBJ databases">
        <title>The genome sequence of Colletotrichum fioriniae PJ7.</title>
        <authorList>
            <person name="Baroncelli R."/>
        </authorList>
    </citation>
    <scope>NUCLEOTIDE SEQUENCE [LARGE SCALE GENOMIC DNA]</scope>
    <source>
        <strain evidence="1">Col 31</strain>
    </source>
</reference>
<feature type="non-terminal residue" evidence="1">
    <location>
        <position position="1"/>
    </location>
</feature>
<dbReference type="EMBL" id="MLGG01000024">
    <property type="protein sequence ID" value="KAK1455035.1"/>
    <property type="molecule type" value="Genomic_DNA"/>
</dbReference>
<dbReference type="AlphaFoldDB" id="A0AAI9XP50"/>